<gene>
    <name evidence="1" type="ORF">S03H2_70416</name>
</gene>
<protein>
    <submittedName>
        <fullName evidence="1">Uncharacterized protein</fullName>
    </submittedName>
</protein>
<dbReference type="EMBL" id="BARU01046790">
    <property type="protein sequence ID" value="GAH93548.1"/>
    <property type="molecule type" value="Genomic_DNA"/>
</dbReference>
<organism evidence="1">
    <name type="scientific">marine sediment metagenome</name>
    <dbReference type="NCBI Taxonomy" id="412755"/>
    <lineage>
        <taxon>unclassified sequences</taxon>
        <taxon>metagenomes</taxon>
        <taxon>ecological metagenomes</taxon>
    </lineage>
</organism>
<accession>X1LHD0</accession>
<dbReference type="InterPro" id="IPR019734">
    <property type="entry name" value="TPR_rpt"/>
</dbReference>
<sequence length="68" mass="7716">WPDGRSVPAVAQFYIGWAYSKLEDWSNSLESYQKVIDNYPDSTWSDGSLISDNAQAGIDWINENYPPS</sequence>
<dbReference type="SMART" id="SM00028">
    <property type="entry name" value="TPR"/>
    <property type="match status" value="1"/>
</dbReference>
<dbReference type="Gene3D" id="1.25.40.10">
    <property type="entry name" value="Tetratricopeptide repeat domain"/>
    <property type="match status" value="1"/>
</dbReference>
<dbReference type="Pfam" id="PF13174">
    <property type="entry name" value="TPR_6"/>
    <property type="match status" value="1"/>
</dbReference>
<name>X1LHD0_9ZZZZ</name>
<feature type="non-terminal residue" evidence="1">
    <location>
        <position position="1"/>
    </location>
</feature>
<reference evidence="1" key="1">
    <citation type="journal article" date="2014" name="Front. Microbiol.">
        <title>High frequency of phylogenetically diverse reductive dehalogenase-homologous genes in deep subseafloor sedimentary metagenomes.</title>
        <authorList>
            <person name="Kawai M."/>
            <person name="Futagami T."/>
            <person name="Toyoda A."/>
            <person name="Takaki Y."/>
            <person name="Nishi S."/>
            <person name="Hori S."/>
            <person name="Arai W."/>
            <person name="Tsubouchi T."/>
            <person name="Morono Y."/>
            <person name="Uchiyama I."/>
            <person name="Ito T."/>
            <person name="Fujiyama A."/>
            <person name="Inagaki F."/>
            <person name="Takami H."/>
        </authorList>
    </citation>
    <scope>NUCLEOTIDE SEQUENCE</scope>
    <source>
        <strain evidence="1">Expedition CK06-06</strain>
    </source>
</reference>
<evidence type="ECO:0000313" key="1">
    <source>
        <dbReference type="EMBL" id="GAH93548.1"/>
    </source>
</evidence>
<dbReference type="SUPFAM" id="SSF48452">
    <property type="entry name" value="TPR-like"/>
    <property type="match status" value="1"/>
</dbReference>
<dbReference type="PROSITE" id="PS50005">
    <property type="entry name" value="TPR"/>
    <property type="match status" value="1"/>
</dbReference>
<comment type="caution">
    <text evidence="1">The sequence shown here is derived from an EMBL/GenBank/DDBJ whole genome shotgun (WGS) entry which is preliminary data.</text>
</comment>
<dbReference type="AlphaFoldDB" id="X1LHD0"/>
<dbReference type="InterPro" id="IPR011990">
    <property type="entry name" value="TPR-like_helical_dom_sf"/>
</dbReference>
<proteinExistence type="predicted"/>